<dbReference type="EMBL" id="JAQQWP010000002">
    <property type="protein sequence ID" value="KAK8129219.1"/>
    <property type="molecule type" value="Genomic_DNA"/>
</dbReference>
<comment type="caution">
    <text evidence="1">The sequence shown here is derived from an EMBL/GenBank/DDBJ whole genome shotgun (WGS) entry which is preliminary data.</text>
</comment>
<dbReference type="Proteomes" id="UP001392437">
    <property type="component" value="Unassembled WGS sequence"/>
</dbReference>
<name>A0AAW0R5U1_9PEZI</name>
<dbReference type="AlphaFoldDB" id="A0AAW0R5U1"/>
<sequence length="153" mass="17111">MIKSQQMHGLLHGLGWVREVHAAAQGLETMEDVQYHPEITLAFGPAPVFSPAPSVAAPSTIRRYLGYEILTKCKSGSSWKLYGALVTSMKNEDRRAWYTPTGHKSWYRGIIPEFINHGGDSPSRKRGARRHLHSGTLVLQHHRPCCHGTTVRS</sequence>
<gene>
    <name evidence="1" type="ORF">PG999_001599</name>
</gene>
<organism evidence="1 2">
    <name type="scientific">Apiospora kogelbergensis</name>
    <dbReference type="NCBI Taxonomy" id="1337665"/>
    <lineage>
        <taxon>Eukaryota</taxon>
        <taxon>Fungi</taxon>
        <taxon>Dikarya</taxon>
        <taxon>Ascomycota</taxon>
        <taxon>Pezizomycotina</taxon>
        <taxon>Sordariomycetes</taxon>
        <taxon>Xylariomycetidae</taxon>
        <taxon>Amphisphaeriales</taxon>
        <taxon>Apiosporaceae</taxon>
        <taxon>Apiospora</taxon>
    </lineage>
</organism>
<proteinExistence type="predicted"/>
<protein>
    <submittedName>
        <fullName evidence="1">Uncharacterized protein</fullName>
    </submittedName>
</protein>
<reference evidence="1 2" key="1">
    <citation type="submission" date="2023-01" db="EMBL/GenBank/DDBJ databases">
        <title>Analysis of 21 Apiospora genomes using comparative genomics revels a genus with tremendous synthesis potential of carbohydrate active enzymes and secondary metabolites.</title>
        <authorList>
            <person name="Sorensen T."/>
        </authorList>
    </citation>
    <scope>NUCLEOTIDE SEQUENCE [LARGE SCALE GENOMIC DNA]</scope>
    <source>
        <strain evidence="1 2">CBS 117206</strain>
    </source>
</reference>
<evidence type="ECO:0000313" key="1">
    <source>
        <dbReference type="EMBL" id="KAK8129219.1"/>
    </source>
</evidence>
<evidence type="ECO:0000313" key="2">
    <source>
        <dbReference type="Proteomes" id="UP001392437"/>
    </source>
</evidence>
<accession>A0AAW0R5U1</accession>
<keyword evidence="2" id="KW-1185">Reference proteome</keyword>